<sequence length="347" mass="38338">MSLSKGKRFACINPKQNISDFPALKDCLPGRYDYHVCDYKTLSETGDHINYRAILRLALYTEYDIKLWLKSHTVTWRVDRTYPRKGQKVLFKVDFRCQRNTRPRKENAAGRRSQITNCSAKMTVTLLRTQVSRGRQSLSKDPHVPTFPTIVSICSDHNHNVYVADALSHCDVGNDTKAKLNKLFEAGRCPSSALDEMKYDLSLQTLSCQSPSLSHQDAAAGFAEMCQELSAMVNSDASFTASSIAAVKAFKTIKDDPSKIMTALHMFGCSKNTSLASVRTVAIRRAARHAGSTIHAQPTAVARRPAKVTAGPDHVYSQPASQEGPNTSSPLSGTLWVGAQKPARMKE</sequence>
<evidence type="ECO:0000256" key="1">
    <source>
        <dbReference type="SAM" id="MobiDB-lite"/>
    </source>
</evidence>
<feature type="compositionally biased region" description="Polar residues" evidence="1">
    <location>
        <begin position="318"/>
        <end position="332"/>
    </location>
</feature>
<dbReference type="STRING" id="8167.A0A484DP06"/>
<protein>
    <submittedName>
        <fullName evidence="2">Uncharacterized protein</fullName>
    </submittedName>
</protein>
<feature type="region of interest" description="Disordered" evidence="1">
    <location>
        <begin position="294"/>
        <end position="347"/>
    </location>
</feature>
<organism evidence="2 3">
    <name type="scientific">Perca flavescens</name>
    <name type="common">American yellow perch</name>
    <name type="synonym">Morone flavescens</name>
    <dbReference type="NCBI Taxonomy" id="8167"/>
    <lineage>
        <taxon>Eukaryota</taxon>
        <taxon>Metazoa</taxon>
        <taxon>Chordata</taxon>
        <taxon>Craniata</taxon>
        <taxon>Vertebrata</taxon>
        <taxon>Euteleostomi</taxon>
        <taxon>Actinopterygii</taxon>
        <taxon>Neopterygii</taxon>
        <taxon>Teleostei</taxon>
        <taxon>Neoteleostei</taxon>
        <taxon>Acanthomorphata</taxon>
        <taxon>Eupercaria</taxon>
        <taxon>Perciformes</taxon>
        <taxon>Percoidei</taxon>
        <taxon>Percidae</taxon>
        <taxon>Percinae</taxon>
        <taxon>Perca</taxon>
    </lineage>
</organism>
<comment type="caution">
    <text evidence="2">The sequence shown here is derived from an EMBL/GenBank/DDBJ whole genome shotgun (WGS) entry which is preliminary data.</text>
</comment>
<dbReference type="PANTHER" id="PTHR35385:SF2">
    <property type="entry name" value="PROTEIN B, PUTATIVE-RELATED"/>
    <property type="match status" value="1"/>
</dbReference>
<dbReference type="AlphaFoldDB" id="A0A484DP06"/>
<name>A0A484DP06_PERFV</name>
<evidence type="ECO:0000313" key="3">
    <source>
        <dbReference type="Proteomes" id="UP000295070"/>
    </source>
</evidence>
<gene>
    <name evidence="2" type="ORF">EPR50_G00019690</name>
</gene>
<accession>A0A484DP06</accession>
<dbReference type="Proteomes" id="UP000295070">
    <property type="component" value="Chromosome 2"/>
</dbReference>
<evidence type="ECO:0000313" key="2">
    <source>
        <dbReference type="EMBL" id="TDH16490.1"/>
    </source>
</evidence>
<reference evidence="2 3" key="1">
    <citation type="submission" date="2019-01" db="EMBL/GenBank/DDBJ databases">
        <title>A chromosome-scale genome assembly of the yellow perch, Perca flavescens.</title>
        <authorList>
            <person name="Feron R."/>
            <person name="Morvezen R."/>
            <person name="Bestin A."/>
            <person name="Haffray P."/>
            <person name="Klopp C."/>
            <person name="Zahm M."/>
            <person name="Cabau C."/>
            <person name="Roques C."/>
            <person name="Donnadieu C."/>
            <person name="Bouchez O."/>
            <person name="Christie M."/>
            <person name="Larson W."/>
            <person name="Guiguen Y."/>
        </authorList>
    </citation>
    <scope>NUCLEOTIDE SEQUENCE [LARGE SCALE GENOMIC DNA]</scope>
    <source>
        <strain evidence="2">YP-PL-M2</strain>
        <tissue evidence="2">Blood</tissue>
    </source>
</reference>
<dbReference type="PANTHER" id="PTHR35385">
    <property type="entry name" value="PROTEIN B, PUTATIVE-RELATED-RELATED"/>
    <property type="match status" value="1"/>
</dbReference>
<proteinExistence type="predicted"/>
<dbReference type="EMBL" id="SCKG01000002">
    <property type="protein sequence ID" value="TDH16490.1"/>
    <property type="molecule type" value="Genomic_DNA"/>
</dbReference>
<keyword evidence="3" id="KW-1185">Reference proteome</keyword>